<feature type="domain" description="Response regulatory" evidence="3">
    <location>
        <begin position="3"/>
        <end position="123"/>
    </location>
</feature>
<evidence type="ECO:0000259" key="3">
    <source>
        <dbReference type="PROSITE" id="PS50110"/>
    </source>
</evidence>
<dbReference type="InterPro" id="IPR001789">
    <property type="entry name" value="Sig_transdc_resp-reg_receiver"/>
</dbReference>
<feature type="modified residue" description="4-aspartylphosphate" evidence="2">
    <location>
        <position position="53"/>
    </location>
</feature>
<reference evidence="4 5" key="1">
    <citation type="submission" date="2016-02" db="EMBL/GenBank/DDBJ databases">
        <title>Complete genome sequence of Halocynthiibacter arcticus PAMC 20958t from arctic marine sediment.</title>
        <authorList>
            <person name="Lee Y.M."/>
            <person name="Baek K."/>
            <person name="Lee H.K."/>
            <person name="Shin S.C."/>
        </authorList>
    </citation>
    <scope>NUCLEOTIDE SEQUENCE [LARGE SCALE GENOMIC DNA]</scope>
    <source>
        <strain evidence="4">PAMC 20958</strain>
    </source>
</reference>
<dbReference type="InterPro" id="IPR050595">
    <property type="entry name" value="Bact_response_regulator"/>
</dbReference>
<proteinExistence type="predicted"/>
<dbReference type="OrthoDB" id="7864571at2"/>
<evidence type="ECO:0000256" key="2">
    <source>
        <dbReference type="PROSITE-ProRule" id="PRU00169"/>
    </source>
</evidence>
<dbReference type="STRING" id="1579316.RC74_03445"/>
<dbReference type="SUPFAM" id="SSF52172">
    <property type="entry name" value="CheY-like"/>
    <property type="match status" value="1"/>
</dbReference>
<dbReference type="PANTHER" id="PTHR44591">
    <property type="entry name" value="STRESS RESPONSE REGULATOR PROTEIN 1"/>
    <property type="match status" value="1"/>
</dbReference>
<protein>
    <recommendedName>
        <fullName evidence="3">Response regulatory domain-containing protein</fullName>
    </recommendedName>
</protein>
<accession>A0A126UX37</accession>
<dbReference type="KEGG" id="hat:RC74_03445"/>
<dbReference type="PANTHER" id="PTHR44591:SF3">
    <property type="entry name" value="RESPONSE REGULATORY DOMAIN-CONTAINING PROTEIN"/>
    <property type="match status" value="1"/>
</dbReference>
<dbReference type="Gene3D" id="3.40.50.2300">
    <property type="match status" value="1"/>
</dbReference>
<keyword evidence="1 2" id="KW-0597">Phosphoprotein</keyword>
<sequence length="135" mass="14815">MHSLYIADDNHDFADFIATVARQEGWKVEVCSNGYELINRLKESHGPALLFVDVNMPVMDGLEAIEGLVGLDRQLTIRFITGGEISTIIAAKMIANARDLKVGRSIFKPISKAELVTILRAESKELTLSGVETKG</sequence>
<organism evidence="4 5">
    <name type="scientific">Falsihalocynthiibacter arcticus</name>
    <dbReference type="NCBI Taxonomy" id="1579316"/>
    <lineage>
        <taxon>Bacteria</taxon>
        <taxon>Pseudomonadati</taxon>
        <taxon>Pseudomonadota</taxon>
        <taxon>Alphaproteobacteria</taxon>
        <taxon>Rhodobacterales</taxon>
        <taxon>Roseobacteraceae</taxon>
        <taxon>Falsihalocynthiibacter</taxon>
    </lineage>
</organism>
<dbReference type="PROSITE" id="PS50110">
    <property type="entry name" value="RESPONSE_REGULATORY"/>
    <property type="match status" value="1"/>
</dbReference>
<name>A0A126UX37_9RHOB</name>
<dbReference type="AlphaFoldDB" id="A0A126UX37"/>
<gene>
    <name evidence="4" type="ORF">RC74_03445</name>
</gene>
<dbReference type="CDD" id="cd00156">
    <property type="entry name" value="REC"/>
    <property type="match status" value="1"/>
</dbReference>
<dbReference type="Proteomes" id="UP000070371">
    <property type="component" value="Chromosome"/>
</dbReference>
<dbReference type="GO" id="GO:0000160">
    <property type="term" value="P:phosphorelay signal transduction system"/>
    <property type="evidence" value="ECO:0007669"/>
    <property type="project" value="InterPro"/>
</dbReference>
<dbReference type="SMART" id="SM00448">
    <property type="entry name" value="REC"/>
    <property type="match status" value="1"/>
</dbReference>
<evidence type="ECO:0000313" key="4">
    <source>
        <dbReference type="EMBL" id="AML50447.1"/>
    </source>
</evidence>
<dbReference type="InterPro" id="IPR011006">
    <property type="entry name" value="CheY-like_superfamily"/>
</dbReference>
<keyword evidence="5" id="KW-1185">Reference proteome</keyword>
<dbReference type="RefSeq" id="WP_039002991.1">
    <property type="nucleotide sequence ID" value="NZ_CP014327.1"/>
</dbReference>
<dbReference type="Pfam" id="PF00072">
    <property type="entry name" value="Response_reg"/>
    <property type="match status" value="1"/>
</dbReference>
<evidence type="ECO:0000256" key="1">
    <source>
        <dbReference type="ARBA" id="ARBA00022553"/>
    </source>
</evidence>
<evidence type="ECO:0000313" key="5">
    <source>
        <dbReference type="Proteomes" id="UP000070371"/>
    </source>
</evidence>
<dbReference type="EMBL" id="CP014327">
    <property type="protein sequence ID" value="AML50447.1"/>
    <property type="molecule type" value="Genomic_DNA"/>
</dbReference>